<gene>
    <name evidence="2" type="ORF">EB796_011258</name>
</gene>
<dbReference type="InterPro" id="IPR011009">
    <property type="entry name" value="Kinase-like_dom_sf"/>
</dbReference>
<reference evidence="2" key="1">
    <citation type="submission" date="2020-06" db="EMBL/GenBank/DDBJ databases">
        <title>Draft genome of Bugula neritina, a colonial animal packing powerful symbionts and potential medicines.</title>
        <authorList>
            <person name="Rayko M."/>
        </authorList>
    </citation>
    <scope>NUCLEOTIDE SEQUENCE [LARGE SCALE GENOMIC DNA]</scope>
    <source>
        <strain evidence="2">Kwan_BN1</strain>
    </source>
</reference>
<dbReference type="Gene3D" id="1.10.510.10">
    <property type="entry name" value="Transferase(Phosphotransferase) domain 1"/>
    <property type="match status" value="1"/>
</dbReference>
<dbReference type="EMBL" id="VXIV02001709">
    <property type="protein sequence ID" value="KAF6030417.1"/>
    <property type="molecule type" value="Genomic_DNA"/>
</dbReference>
<dbReference type="GO" id="GO:0032436">
    <property type="term" value="P:positive regulation of proteasomal ubiquitin-dependent protein catabolic process"/>
    <property type="evidence" value="ECO:0007669"/>
    <property type="project" value="TreeGrafter"/>
</dbReference>
<dbReference type="PANTHER" id="PTHR22961:SF13">
    <property type="entry name" value="TRIBBLES"/>
    <property type="match status" value="1"/>
</dbReference>
<dbReference type="PROSITE" id="PS50011">
    <property type="entry name" value="PROTEIN_KINASE_DOM"/>
    <property type="match status" value="1"/>
</dbReference>
<organism evidence="2 3">
    <name type="scientific">Bugula neritina</name>
    <name type="common">Brown bryozoan</name>
    <name type="synonym">Sertularia neritina</name>
    <dbReference type="NCBI Taxonomy" id="10212"/>
    <lineage>
        <taxon>Eukaryota</taxon>
        <taxon>Metazoa</taxon>
        <taxon>Spiralia</taxon>
        <taxon>Lophotrochozoa</taxon>
        <taxon>Bryozoa</taxon>
        <taxon>Gymnolaemata</taxon>
        <taxon>Cheilostomatida</taxon>
        <taxon>Flustrina</taxon>
        <taxon>Buguloidea</taxon>
        <taxon>Bugulidae</taxon>
        <taxon>Bugula</taxon>
    </lineage>
</organism>
<evidence type="ECO:0000313" key="3">
    <source>
        <dbReference type="Proteomes" id="UP000593567"/>
    </source>
</evidence>
<feature type="domain" description="Protein kinase" evidence="1">
    <location>
        <begin position="1"/>
        <end position="129"/>
    </location>
</feature>
<dbReference type="Proteomes" id="UP000593567">
    <property type="component" value="Unassembled WGS sequence"/>
</dbReference>
<evidence type="ECO:0000259" key="1">
    <source>
        <dbReference type="PROSITE" id="PS50011"/>
    </source>
</evidence>
<dbReference type="SMART" id="SM00220">
    <property type="entry name" value="S_TKc"/>
    <property type="match status" value="1"/>
</dbReference>
<dbReference type="Pfam" id="PF00069">
    <property type="entry name" value="Pkinase"/>
    <property type="match status" value="1"/>
</dbReference>
<protein>
    <submittedName>
        <fullName evidence="2">TRIB1</fullName>
    </submittedName>
</protein>
<dbReference type="GO" id="GO:0005634">
    <property type="term" value="C:nucleus"/>
    <property type="evidence" value="ECO:0007669"/>
    <property type="project" value="TreeGrafter"/>
</dbReference>
<keyword evidence="3" id="KW-1185">Reference proteome</keyword>
<dbReference type="InterPro" id="IPR024104">
    <property type="entry name" value="Tribbles/Ser_Thr_kinase_40"/>
</dbReference>
<dbReference type="GO" id="GO:0004672">
    <property type="term" value="F:protein kinase activity"/>
    <property type="evidence" value="ECO:0007669"/>
    <property type="project" value="InterPro"/>
</dbReference>
<proteinExistence type="predicted"/>
<dbReference type="InterPro" id="IPR000719">
    <property type="entry name" value="Prot_kinase_dom"/>
</dbReference>
<name>A0A7J7JWT6_BUGNE</name>
<sequence>MLLICNYRTRIQLEGLEDSHLLDDEDDTLRDKQGCPAYVSPEILERAQSGYSGKMSDQWSSGVMLYTMLIGRYPFQETDPTKLFEKIKRGHFSIPNYLSTKAKCLIRNLLRRDAYDRLTADETLQHPWLKITQSTYVVTNARVAANKAHDHLVPCSINEAHPKFALYSNA</sequence>
<dbReference type="AlphaFoldDB" id="A0A7J7JWT6"/>
<dbReference type="SUPFAM" id="SSF56112">
    <property type="entry name" value="Protein kinase-like (PK-like)"/>
    <property type="match status" value="1"/>
</dbReference>
<accession>A0A7J7JWT6</accession>
<dbReference type="PANTHER" id="PTHR22961">
    <property type="entry name" value="SER/THR PROTEIN KINASE-TRB"/>
    <property type="match status" value="1"/>
</dbReference>
<comment type="caution">
    <text evidence="2">The sequence shown here is derived from an EMBL/GenBank/DDBJ whole genome shotgun (WGS) entry which is preliminary data.</text>
</comment>
<dbReference type="GO" id="GO:0031434">
    <property type="term" value="F:mitogen-activated protein kinase kinase binding"/>
    <property type="evidence" value="ECO:0007669"/>
    <property type="project" value="TreeGrafter"/>
</dbReference>
<evidence type="ECO:0000313" key="2">
    <source>
        <dbReference type="EMBL" id="KAF6030417.1"/>
    </source>
</evidence>
<dbReference type="GO" id="GO:0005524">
    <property type="term" value="F:ATP binding"/>
    <property type="evidence" value="ECO:0007669"/>
    <property type="project" value="InterPro"/>
</dbReference>
<dbReference type="OrthoDB" id="410920at2759"/>